<dbReference type="EMBL" id="JACGWL010000007">
    <property type="protein sequence ID" value="KAK4398403.1"/>
    <property type="molecule type" value="Genomic_DNA"/>
</dbReference>
<name>A0AAE2BUS8_9LAMI</name>
<dbReference type="AlphaFoldDB" id="A0AAE2BUS8"/>
<comment type="caution">
    <text evidence="2">The sequence shown here is derived from an EMBL/GenBank/DDBJ whole genome shotgun (WGS) entry which is preliminary data.</text>
</comment>
<dbReference type="Proteomes" id="UP001289374">
    <property type="component" value="Unassembled WGS sequence"/>
</dbReference>
<proteinExistence type="predicted"/>
<feature type="region of interest" description="Disordered" evidence="1">
    <location>
        <begin position="1"/>
        <end position="27"/>
    </location>
</feature>
<reference evidence="2" key="1">
    <citation type="submission" date="2020-06" db="EMBL/GenBank/DDBJ databases">
        <authorList>
            <person name="Li T."/>
            <person name="Hu X."/>
            <person name="Zhang T."/>
            <person name="Song X."/>
            <person name="Zhang H."/>
            <person name="Dai N."/>
            <person name="Sheng W."/>
            <person name="Hou X."/>
            <person name="Wei L."/>
        </authorList>
    </citation>
    <scope>NUCLEOTIDE SEQUENCE</scope>
    <source>
        <strain evidence="2">K16</strain>
        <tissue evidence="2">Leaf</tissue>
    </source>
</reference>
<organism evidence="2 3">
    <name type="scientific">Sesamum angolense</name>
    <dbReference type="NCBI Taxonomy" id="2727404"/>
    <lineage>
        <taxon>Eukaryota</taxon>
        <taxon>Viridiplantae</taxon>
        <taxon>Streptophyta</taxon>
        <taxon>Embryophyta</taxon>
        <taxon>Tracheophyta</taxon>
        <taxon>Spermatophyta</taxon>
        <taxon>Magnoliopsida</taxon>
        <taxon>eudicotyledons</taxon>
        <taxon>Gunneridae</taxon>
        <taxon>Pentapetalae</taxon>
        <taxon>asterids</taxon>
        <taxon>lamiids</taxon>
        <taxon>Lamiales</taxon>
        <taxon>Pedaliaceae</taxon>
        <taxon>Sesamum</taxon>
    </lineage>
</organism>
<keyword evidence="3" id="KW-1185">Reference proteome</keyword>
<accession>A0AAE2BUS8</accession>
<reference evidence="2" key="2">
    <citation type="journal article" date="2024" name="Plant">
        <title>Genomic evolution and insights into agronomic trait innovations of Sesamum species.</title>
        <authorList>
            <person name="Miao H."/>
            <person name="Wang L."/>
            <person name="Qu L."/>
            <person name="Liu H."/>
            <person name="Sun Y."/>
            <person name="Le M."/>
            <person name="Wang Q."/>
            <person name="Wei S."/>
            <person name="Zheng Y."/>
            <person name="Lin W."/>
            <person name="Duan Y."/>
            <person name="Cao H."/>
            <person name="Xiong S."/>
            <person name="Wang X."/>
            <person name="Wei L."/>
            <person name="Li C."/>
            <person name="Ma Q."/>
            <person name="Ju M."/>
            <person name="Zhao R."/>
            <person name="Li G."/>
            <person name="Mu C."/>
            <person name="Tian Q."/>
            <person name="Mei H."/>
            <person name="Zhang T."/>
            <person name="Gao T."/>
            <person name="Zhang H."/>
        </authorList>
    </citation>
    <scope>NUCLEOTIDE SEQUENCE</scope>
    <source>
        <strain evidence="2">K16</strain>
    </source>
</reference>
<sequence>MEHTAKRLPPPARPPASAVRSGSDKNFNIRKRYPASYRSHNCAYRVSTVPGSRYRFEMAVPENRLRRRQASKEIVRRALTPPCQRPSWRWRNFRPTPSRFSIISTA</sequence>
<evidence type="ECO:0000313" key="2">
    <source>
        <dbReference type="EMBL" id="KAK4398403.1"/>
    </source>
</evidence>
<evidence type="ECO:0000256" key="1">
    <source>
        <dbReference type="SAM" id="MobiDB-lite"/>
    </source>
</evidence>
<gene>
    <name evidence="2" type="ORF">Sango_1315800</name>
</gene>
<protein>
    <submittedName>
        <fullName evidence="2">Uncharacterized protein</fullName>
    </submittedName>
</protein>
<evidence type="ECO:0000313" key="3">
    <source>
        <dbReference type="Proteomes" id="UP001289374"/>
    </source>
</evidence>